<dbReference type="EMBL" id="JBHSXH010000015">
    <property type="protein sequence ID" value="MFC6826970.1"/>
    <property type="molecule type" value="Genomic_DNA"/>
</dbReference>
<evidence type="ECO:0000259" key="1">
    <source>
        <dbReference type="PROSITE" id="PS51704"/>
    </source>
</evidence>
<gene>
    <name evidence="2" type="ORF">ACFQEV_18500</name>
</gene>
<proteinExistence type="predicted"/>
<dbReference type="InterPro" id="IPR017946">
    <property type="entry name" value="PLC-like_Pdiesterase_TIM-brl"/>
</dbReference>
<organism evidence="2 3">
    <name type="scientific">Halopelagius fulvigenes</name>
    <dbReference type="NCBI Taxonomy" id="1198324"/>
    <lineage>
        <taxon>Archaea</taxon>
        <taxon>Methanobacteriati</taxon>
        <taxon>Methanobacteriota</taxon>
        <taxon>Stenosarchaea group</taxon>
        <taxon>Halobacteria</taxon>
        <taxon>Halobacteriales</taxon>
        <taxon>Haloferacaceae</taxon>
    </lineage>
</organism>
<feature type="domain" description="GP-PDE" evidence="1">
    <location>
        <begin position="1"/>
        <end position="223"/>
    </location>
</feature>
<accession>A0ABD5U252</accession>
<dbReference type="CDD" id="cd08556">
    <property type="entry name" value="GDPD"/>
    <property type="match status" value="1"/>
</dbReference>
<dbReference type="InterPro" id="IPR030395">
    <property type="entry name" value="GP_PDE_dom"/>
</dbReference>
<dbReference type="PANTHER" id="PTHR46211">
    <property type="entry name" value="GLYCEROPHOSPHORYL DIESTER PHOSPHODIESTERASE"/>
    <property type="match status" value="1"/>
</dbReference>
<dbReference type="PANTHER" id="PTHR46211:SF14">
    <property type="entry name" value="GLYCEROPHOSPHODIESTER PHOSPHODIESTERASE"/>
    <property type="match status" value="1"/>
</dbReference>
<dbReference type="Pfam" id="PF03009">
    <property type="entry name" value="GDPD"/>
    <property type="match status" value="1"/>
</dbReference>
<evidence type="ECO:0000313" key="3">
    <source>
        <dbReference type="Proteomes" id="UP001596408"/>
    </source>
</evidence>
<dbReference type="RefSeq" id="WP_379699206.1">
    <property type="nucleotide sequence ID" value="NZ_JBHSXH010000015.1"/>
</dbReference>
<dbReference type="AlphaFoldDB" id="A0ABD5U252"/>
<dbReference type="PROSITE" id="PS51704">
    <property type="entry name" value="GP_PDE"/>
    <property type="match status" value="1"/>
</dbReference>
<comment type="caution">
    <text evidence="2">The sequence shown here is derived from an EMBL/GenBank/DDBJ whole genome shotgun (WGS) entry which is preliminary data.</text>
</comment>
<sequence>MRVIAHRGFGDEYPENTVYAARESARRADCVELDVRRCGSGELVISHFQRLFWTTDDFARVNQRSAAELESLGVDGSSYGVPRLDDALDVIPPDVCVELDLKEPGVVEDVLALTDEIPNDVVLTSFYSDVLWEAQSMDESVTLAYNFDVRVERNLTTARLLDCGRVNAHWSLCLGTDLVERAREEGITVYAWPVRWRGVAFALGAAGIEGLVASHPGVAEWAKRGRRLRGGE</sequence>
<dbReference type="Proteomes" id="UP001596408">
    <property type="component" value="Unassembled WGS sequence"/>
</dbReference>
<evidence type="ECO:0000313" key="2">
    <source>
        <dbReference type="EMBL" id="MFC6826970.1"/>
    </source>
</evidence>
<dbReference type="SUPFAM" id="SSF51695">
    <property type="entry name" value="PLC-like phosphodiesterases"/>
    <property type="match status" value="1"/>
</dbReference>
<reference evidence="2 3" key="1">
    <citation type="journal article" date="2019" name="Int. J. Syst. Evol. Microbiol.">
        <title>The Global Catalogue of Microorganisms (GCM) 10K type strain sequencing project: providing services to taxonomists for standard genome sequencing and annotation.</title>
        <authorList>
            <consortium name="The Broad Institute Genomics Platform"/>
            <consortium name="The Broad Institute Genome Sequencing Center for Infectious Disease"/>
            <person name="Wu L."/>
            <person name="Ma J."/>
        </authorList>
    </citation>
    <scope>NUCLEOTIDE SEQUENCE [LARGE SCALE GENOMIC DNA]</scope>
    <source>
        <strain evidence="2 3">YIM 94188</strain>
    </source>
</reference>
<keyword evidence="3" id="KW-1185">Reference proteome</keyword>
<protein>
    <submittedName>
        <fullName evidence="2">Glycerophosphodiester phosphodiesterase</fullName>
    </submittedName>
</protein>
<name>A0ABD5U252_9EURY</name>
<dbReference type="Gene3D" id="3.20.20.190">
    <property type="entry name" value="Phosphatidylinositol (PI) phosphodiesterase"/>
    <property type="match status" value="1"/>
</dbReference>